<organism evidence="1 2">
    <name type="scientific">Petrolisthes cinctipes</name>
    <name type="common">Flat porcelain crab</name>
    <dbReference type="NCBI Taxonomy" id="88211"/>
    <lineage>
        <taxon>Eukaryota</taxon>
        <taxon>Metazoa</taxon>
        <taxon>Ecdysozoa</taxon>
        <taxon>Arthropoda</taxon>
        <taxon>Crustacea</taxon>
        <taxon>Multicrustacea</taxon>
        <taxon>Malacostraca</taxon>
        <taxon>Eumalacostraca</taxon>
        <taxon>Eucarida</taxon>
        <taxon>Decapoda</taxon>
        <taxon>Pleocyemata</taxon>
        <taxon>Anomura</taxon>
        <taxon>Galatheoidea</taxon>
        <taxon>Porcellanidae</taxon>
        <taxon>Petrolisthes</taxon>
    </lineage>
</organism>
<reference evidence="1" key="1">
    <citation type="submission" date="2023-10" db="EMBL/GenBank/DDBJ databases">
        <title>Genome assemblies of two species of porcelain crab, Petrolisthes cinctipes and Petrolisthes manimaculis (Anomura: Porcellanidae).</title>
        <authorList>
            <person name="Angst P."/>
        </authorList>
    </citation>
    <scope>NUCLEOTIDE SEQUENCE</scope>
    <source>
        <strain evidence="1">PB745_01</strain>
        <tissue evidence="1">Gill</tissue>
    </source>
</reference>
<sequence length="149" mass="16094">MQDTAQQQVISHIDVTFRNSFVILLDPNPLIPQSSIHSPLTSPSLHLLPSSTSASCLPVIRKRYINTGHPQVEGGFVYDAEPPPPPARTKNIQAPCFLICRRGGGVSGLGEGERSEGGDAMAVGEEMRLLGGNMMTGCEEGKQELWGRR</sequence>
<comment type="caution">
    <text evidence="1">The sequence shown here is derived from an EMBL/GenBank/DDBJ whole genome shotgun (WGS) entry which is preliminary data.</text>
</comment>
<evidence type="ECO:0000313" key="2">
    <source>
        <dbReference type="Proteomes" id="UP001286313"/>
    </source>
</evidence>
<name>A0AAE1BU19_PETCI</name>
<dbReference type="EMBL" id="JAWQEG010005706">
    <property type="protein sequence ID" value="KAK3857061.1"/>
    <property type="molecule type" value="Genomic_DNA"/>
</dbReference>
<accession>A0AAE1BU19</accession>
<dbReference type="AlphaFoldDB" id="A0AAE1BU19"/>
<gene>
    <name evidence="1" type="ORF">Pcinc_036662</name>
</gene>
<proteinExistence type="predicted"/>
<protein>
    <submittedName>
        <fullName evidence="1">Uncharacterized protein</fullName>
    </submittedName>
</protein>
<evidence type="ECO:0000313" key="1">
    <source>
        <dbReference type="EMBL" id="KAK3857061.1"/>
    </source>
</evidence>
<keyword evidence="2" id="KW-1185">Reference proteome</keyword>
<dbReference type="Proteomes" id="UP001286313">
    <property type="component" value="Unassembled WGS sequence"/>
</dbReference>